<gene>
    <name evidence="2" type="primary">ynhF</name>
    <name evidence="2" type="ORF">DWG24_08765</name>
    <name evidence="3" type="ORF">FGI21_01600</name>
</gene>
<feature type="transmembrane region" description="Helical" evidence="1">
    <location>
        <begin position="21"/>
        <end position="40"/>
    </location>
</feature>
<name>A0AAE7CZ03_9GAMM</name>
<keyword evidence="1" id="KW-0812">Transmembrane</keyword>
<reference evidence="3 5" key="2">
    <citation type="submission" date="2019-06" db="EMBL/GenBank/DDBJ databases">
        <title>Complete genome of Dickeya zeae PL65.</title>
        <authorList>
            <person name="Boluk G."/>
            <person name="Arif M."/>
        </authorList>
    </citation>
    <scope>NUCLEOTIDE SEQUENCE [LARGE SCALE GENOMIC DNA]</scope>
    <source>
        <strain evidence="3 5">PL65</strain>
    </source>
</reference>
<dbReference type="NCBIfam" id="NF033411">
    <property type="entry name" value="small_mem_YnhF"/>
    <property type="match status" value="1"/>
</dbReference>
<evidence type="ECO:0000313" key="5">
    <source>
        <dbReference type="Proteomes" id="UP000824976"/>
    </source>
</evidence>
<evidence type="ECO:0000313" key="4">
    <source>
        <dbReference type="Proteomes" id="UP000500801"/>
    </source>
</evidence>
<protein>
    <submittedName>
        <fullName evidence="2">YnhF family membrane protein</fullName>
    </submittedName>
</protein>
<evidence type="ECO:0000313" key="3">
    <source>
        <dbReference type="EMBL" id="QYM90649.1"/>
    </source>
</evidence>
<dbReference type="Proteomes" id="UP000824976">
    <property type="component" value="Chromosome"/>
</dbReference>
<evidence type="ECO:0000256" key="1">
    <source>
        <dbReference type="SAM" id="Phobius"/>
    </source>
</evidence>
<dbReference type="Proteomes" id="UP000500801">
    <property type="component" value="Chromosome"/>
</dbReference>
<organism evidence="2 4">
    <name type="scientific">Dickeya zeae</name>
    <dbReference type="NCBI Taxonomy" id="204042"/>
    <lineage>
        <taxon>Bacteria</taxon>
        <taxon>Pseudomonadati</taxon>
        <taxon>Pseudomonadota</taxon>
        <taxon>Gammaproteobacteria</taxon>
        <taxon>Enterobacterales</taxon>
        <taxon>Pectobacteriaceae</taxon>
        <taxon>Dickeya</taxon>
    </lineage>
</organism>
<keyword evidence="1" id="KW-1133">Transmembrane helix</keyword>
<evidence type="ECO:0000313" key="2">
    <source>
        <dbReference type="EMBL" id="QIZ50855.1"/>
    </source>
</evidence>
<keyword evidence="5" id="KW-1185">Reference proteome</keyword>
<accession>A0AAE7CZ03</accession>
<sequence>MMAIISHIQENTMDTNLKMSLCSTLVALVVIIVFSFTAVLN</sequence>
<dbReference type="InterPro" id="IPR047743">
    <property type="entry name" value="YnhF-like"/>
</dbReference>
<reference evidence="2 4" key="1">
    <citation type="submission" date="2018-11" db="EMBL/GenBank/DDBJ databases">
        <title>Complete genome sequence of Dickeya zeae strain CE1 infecting Canna edulis Ker-Gawl. in China.</title>
        <authorList>
            <person name="Zhang J."/>
            <person name="Lin B."/>
            <person name="Shen H."/>
            <person name="Jiang S."/>
            <person name="Pu X."/>
            <person name="Sun D."/>
        </authorList>
    </citation>
    <scope>NUCLEOTIDE SEQUENCE [LARGE SCALE GENOMIC DNA]</scope>
    <source>
        <strain evidence="2 4">CE1</strain>
    </source>
</reference>
<keyword evidence="1" id="KW-0472">Membrane</keyword>
<dbReference type="EMBL" id="CP040817">
    <property type="protein sequence ID" value="QYM90649.1"/>
    <property type="molecule type" value="Genomic_DNA"/>
</dbReference>
<dbReference type="AlphaFoldDB" id="A0AAE7CZ03"/>
<proteinExistence type="predicted"/>
<dbReference type="EMBL" id="CP033622">
    <property type="protein sequence ID" value="QIZ50855.1"/>
    <property type="molecule type" value="Genomic_DNA"/>
</dbReference>